<dbReference type="EMBL" id="LR999457">
    <property type="protein sequence ID" value="CAE6188375.1"/>
    <property type="molecule type" value="Genomic_DNA"/>
</dbReference>
<name>A0A8S2ATS3_ARAAE</name>
<evidence type="ECO:0000313" key="1">
    <source>
        <dbReference type="EMBL" id="CAE6188375.1"/>
    </source>
</evidence>
<proteinExistence type="predicted"/>
<dbReference type="Proteomes" id="UP000682877">
    <property type="component" value="Chromosome 7"/>
</dbReference>
<gene>
    <name evidence="1" type="ORF">AARE701A_LOCUS19030</name>
</gene>
<dbReference type="AlphaFoldDB" id="A0A8S2ATS3"/>
<sequence length="71" mass="7886">MESKKKQLSENLRDLKNAVQVRMDNKTTTAAELEAISEKLLKCCIDVMTITVRPVEGEGPSEKPSKAEVKP</sequence>
<reference evidence="1" key="1">
    <citation type="submission" date="2021-01" db="EMBL/GenBank/DDBJ databases">
        <authorList>
            <person name="Bezrukov I."/>
        </authorList>
    </citation>
    <scope>NUCLEOTIDE SEQUENCE</scope>
</reference>
<accession>A0A8S2ATS3</accession>
<protein>
    <submittedName>
        <fullName evidence="1">Uncharacterized protein</fullName>
    </submittedName>
</protein>
<evidence type="ECO:0000313" key="2">
    <source>
        <dbReference type="Proteomes" id="UP000682877"/>
    </source>
</evidence>
<organism evidence="1 2">
    <name type="scientific">Arabidopsis arenosa</name>
    <name type="common">Sand rock-cress</name>
    <name type="synonym">Cardaminopsis arenosa</name>
    <dbReference type="NCBI Taxonomy" id="38785"/>
    <lineage>
        <taxon>Eukaryota</taxon>
        <taxon>Viridiplantae</taxon>
        <taxon>Streptophyta</taxon>
        <taxon>Embryophyta</taxon>
        <taxon>Tracheophyta</taxon>
        <taxon>Spermatophyta</taxon>
        <taxon>Magnoliopsida</taxon>
        <taxon>eudicotyledons</taxon>
        <taxon>Gunneridae</taxon>
        <taxon>Pentapetalae</taxon>
        <taxon>rosids</taxon>
        <taxon>malvids</taxon>
        <taxon>Brassicales</taxon>
        <taxon>Brassicaceae</taxon>
        <taxon>Camelineae</taxon>
        <taxon>Arabidopsis</taxon>
    </lineage>
</organism>
<keyword evidence="2" id="KW-1185">Reference proteome</keyword>